<evidence type="ECO:0000313" key="3">
    <source>
        <dbReference type="Proteomes" id="UP000216189"/>
    </source>
</evidence>
<dbReference type="RefSeq" id="WP_094448978.1">
    <property type="nucleotide sequence ID" value="NZ_CP091802.1"/>
</dbReference>
<name>A0ABX4EEW1_SEGBR</name>
<dbReference type="Proteomes" id="UP000216189">
    <property type="component" value="Unassembled WGS sequence"/>
</dbReference>
<feature type="region of interest" description="Disordered" evidence="1">
    <location>
        <begin position="633"/>
        <end position="668"/>
    </location>
</feature>
<feature type="compositionally biased region" description="Polar residues" evidence="1">
    <location>
        <begin position="411"/>
        <end position="428"/>
    </location>
</feature>
<feature type="compositionally biased region" description="Low complexity" evidence="1">
    <location>
        <begin position="650"/>
        <end position="668"/>
    </location>
</feature>
<sequence>MTTEAKIGIGIVHCQSTPGSTDIGFTPVYKSDYGKWSSIIDDTGAVFRHVKIDYETILRMIHFSKDGEGWYMCSMKPIPGRDEEYRASWVYFPSSLDLSQKDIKTIIEVAESQIKEKEFDTNKLQEVILSYQKINEDSPRYNIPATQNGYAFRDTSGAFNLYDLYGCMYQKEFVQYEWVILMDKTALTLKGNSVIDISEKKIVESHIIKPQPIDFGFVPYCGNGVFSSPIRIMDGEYLPVEFRKDGYLPISKNIKSQNDYVISLNECKKYFKKTQFVAIDAQTNKRISSAIIKPCNAKEGTNRAYWIFSELDLENAKINVMAEGYTANSYIIDLREKTLNDELSFTMEPEAHEYVFVLPLNSSVVKDCNTAEITIRSQYVIKDSPFEGYRCSGTPREGGIPNRLSIIQQNQTVSSSKNNGGHRSNNGGYEQRTAGGYRYAEPVNKHHKPDYDSEEHNDDTEPKNPIWGYVKKAGIAIVAVGLLCVIGYFVYDEFIKDEPYIEVGTGNSGNNGYEKPDELSNNWDTAFGYLKEHTNQICKNDMECFDDLKGLYDIVNGYRFKDYIKFIDSHRHRDDILSIDEWKRLYDKSIEIDSNKKGVYNNETVEQSITFETYFKKDFSKLENIDDNQNVNQNAQQGAQGHGQQGGHTNGQQGNQNNQQNNLQDNNV</sequence>
<keyword evidence="3" id="KW-1185">Reference proteome</keyword>
<comment type="caution">
    <text evidence="2">The sequence shown here is derived from an EMBL/GenBank/DDBJ whole genome shotgun (WGS) entry which is preliminary data.</text>
</comment>
<accession>A0ABX4EEW1</accession>
<feature type="compositionally biased region" description="Gly residues" evidence="1">
    <location>
        <begin position="640"/>
        <end position="649"/>
    </location>
</feature>
<protein>
    <submittedName>
        <fullName evidence="2">Uncharacterized protein</fullName>
    </submittedName>
</protein>
<gene>
    <name evidence="2" type="ORF">CIK91_11765</name>
</gene>
<evidence type="ECO:0000256" key="1">
    <source>
        <dbReference type="SAM" id="MobiDB-lite"/>
    </source>
</evidence>
<dbReference type="EMBL" id="NPJF01000059">
    <property type="protein sequence ID" value="OYP53644.1"/>
    <property type="molecule type" value="Genomic_DNA"/>
</dbReference>
<reference evidence="2 3" key="1">
    <citation type="submission" date="2017-08" db="EMBL/GenBank/DDBJ databases">
        <title>Comparative genomics of non-oral Prevotella species.</title>
        <authorList>
            <person name="Accetto T."/>
            <person name="Nograsek B."/>
            <person name="Avgustin G."/>
        </authorList>
    </citation>
    <scope>NUCLEOTIDE SEQUENCE [LARGE SCALE GENOMIC DNA]</scope>
    <source>
        <strain evidence="2 3">TC1-1</strain>
    </source>
</reference>
<feature type="region of interest" description="Disordered" evidence="1">
    <location>
        <begin position="411"/>
        <end position="462"/>
    </location>
</feature>
<proteinExistence type="predicted"/>
<organism evidence="2 3">
    <name type="scientific">Segatella bryantii</name>
    <name type="common">Prevotella bryantii</name>
    <dbReference type="NCBI Taxonomy" id="77095"/>
    <lineage>
        <taxon>Bacteria</taxon>
        <taxon>Pseudomonadati</taxon>
        <taxon>Bacteroidota</taxon>
        <taxon>Bacteroidia</taxon>
        <taxon>Bacteroidales</taxon>
        <taxon>Prevotellaceae</taxon>
        <taxon>Segatella</taxon>
    </lineage>
</organism>
<evidence type="ECO:0000313" key="2">
    <source>
        <dbReference type="EMBL" id="OYP53644.1"/>
    </source>
</evidence>